<feature type="domain" description="HhH-GPD" evidence="4">
    <location>
        <begin position="139"/>
        <end position="302"/>
    </location>
</feature>
<gene>
    <name evidence="5" type="ORF">SAMN05414137_1642</name>
</gene>
<evidence type="ECO:0000256" key="3">
    <source>
        <dbReference type="ARBA" id="ARBA00044632"/>
    </source>
</evidence>
<dbReference type="STRING" id="235985.SAMN05414137_1642"/>
<comment type="similarity">
    <text evidence="1">Belongs to the type-1 OGG1 family.</text>
</comment>
<dbReference type="PANTHER" id="PTHR10242:SF2">
    <property type="entry name" value="N-GLYCOSYLASE_DNA LYASE"/>
    <property type="match status" value="1"/>
</dbReference>
<dbReference type="RefSeq" id="WP_042449567.1">
    <property type="nucleotide sequence ID" value="NZ_BBPN01000016.1"/>
</dbReference>
<evidence type="ECO:0000256" key="1">
    <source>
        <dbReference type="ARBA" id="ARBA00010679"/>
    </source>
</evidence>
<keyword evidence="6" id="KW-1185">Reference proteome</keyword>
<evidence type="ECO:0000313" key="6">
    <source>
        <dbReference type="Proteomes" id="UP000183015"/>
    </source>
</evidence>
<dbReference type="SUPFAM" id="SSF48150">
    <property type="entry name" value="DNA-glycosylase"/>
    <property type="match status" value="1"/>
</dbReference>
<dbReference type="CDD" id="cd00056">
    <property type="entry name" value="ENDO3c"/>
    <property type="match status" value="1"/>
</dbReference>
<organism evidence="5 6">
    <name type="scientific">Streptacidiphilus jiangxiensis</name>
    <dbReference type="NCBI Taxonomy" id="235985"/>
    <lineage>
        <taxon>Bacteria</taxon>
        <taxon>Bacillati</taxon>
        <taxon>Actinomycetota</taxon>
        <taxon>Actinomycetes</taxon>
        <taxon>Kitasatosporales</taxon>
        <taxon>Streptomycetaceae</taxon>
        <taxon>Streptacidiphilus</taxon>
    </lineage>
</organism>
<dbReference type="EC" id="4.2.99.18" evidence="2"/>
<proteinExistence type="inferred from homology"/>
<evidence type="ECO:0000256" key="2">
    <source>
        <dbReference type="ARBA" id="ARBA00012720"/>
    </source>
</evidence>
<reference evidence="6" key="1">
    <citation type="submission" date="2016-10" db="EMBL/GenBank/DDBJ databases">
        <authorList>
            <person name="Varghese N."/>
        </authorList>
    </citation>
    <scope>NUCLEOTIDE SEQUENCE [LARGE SCALE GENOMIC DNA]</scope>
    <source>
        <strain evidence="6">DSM 45096 / BCRC 16803 / CGMCC 4.1857 / CIP 109030 / JCM 12277 / KCTC 19219 / NBRC 100920 / 33214</strain>
    </source>
</reference>
<dbReference type="OrthoDB" id="9798522at2"/>
<dbReference type="eggNOG" id="COG0122">
    <property type="taxonomic scope" value="Bacteria"/>
</dbReference>
<dbReference type="GO" id="GO:0006285">
    <property type="term" value="P:base-excision repair, AP site formation"/>
    <property type="evidence" value="ECO:0007669"/>
    <property type="project" value="TreeGrafter"/>
</dbReference>
<evidence type="ECO:0000259" key="4">
    <source>
        <dbReference type="SMART" id="SM00478"/>
    </source>
</evidence>
<dbReference type="Proteomes" id="UP000183015">
    <property type="component" value="Unassembled WGS sequence"/>
</dbReference>
<dbReference type="EMBL" id="FOAZ01000064">
    <property type="protein sequence ID" value="SEM81394.1"/>
    <property type="molecule type" value="Genomic_DNA"/>
</dbReference>
<comment type="catalytic activity">
    <reaction evidence="3">
        <text>2'-deoxyribonucleotide-(2'-deoxyribose 5'-phosphate)-2'-deoxyribonucleotide-DNA = a 3'-end 2'-deoxyribonucleotide-(2,3-dehydro-2,3-deoxyribose 5'-phosphate)-DNA + a 5'-end 5'-phospho-2'-deoxyribonucleoside-DNA + H(+)</text>
        <dbReference type="Rhea" id="RHEA:66592"/>
        <dbReference type="Rhea" id="RHEA-COMP:13180"/>
        <dbReference type="Rhea" id="RHEA-COMP:16897"/>
        <dbReference type="Rhea" id="RHEA-COMP:17067"/>
        <dbReference type="ChEBI" id="CHEBI:15378"/>
        <dbReference type="ChEBI" id="CHEBI:136412"/>
        <dbReference type="ChEBI" id="CHEBI:157695"/>
        <dbReference type="ChEBI" id="CHEBI:167181"/>
        <dbReference type="EC" id="4.2.99.18"/>
    </reaction>
</comment>
<evidence type="ECO:0000313" key="5">
    <source>
        <dbReference type="EMBL" id="SEM81394.1"/>
    </source>
</evidence>
<dbReference type="InterPro" id="IPR003265">
    <property type="entry name" value="HhH-GPD_domain"/>
</dbReference>
<dbReference type="Gene3D" id="1.10.340.30">
    <property type="entry name" value="Hypothetical protein, domain 2"/>
    <property type="match status" value="1"/>
</dbReference>
<dbReference type="AlphaFoldDB" id="A0A1H8BGZ0"/>
<sequence>MTPRHLDLVDTIELPVPGPFDRLHTLWKPSHFATGLEVHTATTSWRTFRVEDLMCGVRLHQEDPGVLVAAVHTDGDWKPDHRTALARRLATGYGLQEDPSAFTDLAARVPAMREPLAALAGMRQSCPENLFEIATVALLLQNTTIARTTQMMRNLLTHYGHLVHFDGVTLRTFFTPGEISSIPTETFKEVDRLGYRAKSMPAYSVFFTANNLDALGDDPSLTDRFQEIKGVGPYTAGVIASHASRDPAAVGLDVWNTKLLGRRLLGTEDVTQDEVRKKLGELFPGHQGTAALYLVEHEYLAAPVAPLLDPEDLTAWNQTLEAASQ</sequence>
<name>A0A1H8BGZ0_STRJI</name>
<dbReference type="InterPro" id="IPR052054">
    <property type="entry name" value="Oxidative_DNA_repair_enzyme"/>
</dbReference>
<protein>
    <recommendedName>
        <fullName evidence="2">DNA-(apurinic or apyrimidinic site) lyase</fullName>
        <ecNumber evidence="2">4.2.99.18</ecNumber>
    </recommendedName>
</protein>
<dbReference type="GO" id="GO:0140078">
    <property type="term" value="F:class I DNA-(apurinic or apyrimidinic site) endonuclease activity"/>
    <property type="evidence" value="ECO:0007669"/>
    <property type="project" value="UniProtKB-EC"/>
</dbReference>
<dbReference type="PANTHER" id="PTHR10242">
    <property type="entry name" value="8-OXOGUANINE DNA GLYCOSYLASE"/>
    <property type="match status" value="1"/>
</dbReference>
<dbReference type="SMART" id="SM00478">
    <property type="entry name" value="ENDO3c"/>
    <property type="match status" value="1"/>
</dbReference>
<dbReference type="InterPro" id="IPR011257">
    <property type="entry name" value="DNA_glycosylase"/>
</dbReference>
<dbReference type="GO" id="GO:0034039">
    <property type="term" value="F:8-oxo-7,8-dihydroguanine DNA N-glycosylase activity"/>
    <property type="evidence" value="ECO:0007669"/>
    <property type="project" value="TreeGrafter"/>
</dbReference>
<accession>A0A1H8BGZ0</accession>